<feature type="domain" description="D-glucuronyl C5-epimerase C-terminal" evidence="1">
    <location>
        <begin position="237"/>
        <end position="434"/>
    </location>
</feature>
<dbReference type="AlphaFoldDB" id="A0A6V7UPT3"/>
<dbReference type="SUPFAM" id="SSF81853">
    <property type="entry name" value="Family 10 polysaccharide lyase"/>
    <property type="match status" value="1"/>
</dbReference>
<dbReference type="EMBL" id="CAJEWN010000095">
    <property type="protein sequence ID" value="CAD2163019.1"/>
    <property type="molecule type" value="Genomic_DNA"/>
</dbReference>
<dbReference type="Pfam" id="PF06662">
    <property type="entry name" value="C5-epim_C"/>
    <property type="match status" value="1"/>
</dbReference>
<accession>A0A6V7UPT3</accession>
<dbReference type="OrthoDB" id="5914444at2759"/>
<dbReference type="PANTHER" id="PTHR13174:SF3">
    <property type="entry name" value="D-GLUCURONYL C5-EPIMERASE"/>
    <property type="match status" value="1"/>
</dbReference>
<dbReference type="GO" id="GO:0047464">
    <property type="term" value="F:heparosan-N-sulfate-glucuronate 5-epimerase activity"/>
    <property type="evidence" value="ECO:0007669"/>
    <property type="project" value="UniProtKB-EC"/>
</dbReference>
<evidence type="ECO:0000313" key="3">
    <source>
        <dbReference type="Proteomes" id="UP000580250"/>
    </source>
</evidence>
<proteinExistence type="predicted"/>
<name>A0A6V7UPT3_MELEN</name>
<dbReference type="GO" id="GO:0030210">
    <property type="term" value="P:heparin proteoglycan biosynthetic process"/>
    <property type="evidence" value="ECO:0007669"/>
    <property type="project" value="UniProtKB-UniPathway"/>
</dbReference>
<dbReference type="InterPro" id="IPR010598">
    <property type="entry name" value="C5-epim_C"/>
</dbReference>
<evidence type="ECO:0000313" key="2">
    <source>
        <dbReference type="EMBL" id="CAD2163019.1"/>
    </source>
</evidence>
<dbReference type="InterPro" id="IPR039721">
    <property type="entry name" value="C5-epimerase"/>
</dbReference>
<dbReference type="PANTHER" id="PTHR13174">
    <property type="entry name" value="D-GLUCURONYL C5-EPIMERASE"/>
    <property type="match status" value="1"/>
</dbReference>
<gene>
    <name evidence="2" type="ORF">MENT_LOCUS15758</name>
</gene>
<sequence>MVVTNPIEQFSNVAIRPRIKCLKPENGLPMSVQWSPIPYFYPVQILQFGFDYFMRNRTEQRELIEKRLSNKEDLLILKSGEKANFQLFSDLPILLFSAKIESMDGSFVLFFEERIGGNLKRRKLKLEFRQWPNGSEKCVWNLNNDFDGENEEENLHFAYFLEQNADFVEYLLDLPIFVLKALTLLNSKSTFSDALNFIPISIQFSGPLQLQLTSIRQMNFAHKQIFLRVAEWLLKNQDDRGGWPIPVERIFNKDEEENKLFLSAGWYSAMAQGHALSFLARAFNATGDERFLLAGERACDLFELPTSKGGIKNQLFGYDWYEEYPTLPSGTFVLNGFIYALVGLNDFSSFHNNKNSSKNSSKKLFFNGLNSLRSLLPLFDTGQRSLYDLRHVQLKGKLRPNIARWDYHSLHISLLDWLYFITQEDFFKEISKRWVDYSNGLKIKHN</sequence>
<reference evidence="2 3" key="1">
    <citation type="submission" date="2020-08" db="EMBL/GenBank/DDBJ databases">
        <authorList>
            <person name="Koutsovoulos G."/>
            <person name="Danchin GJ E."/>
        </authorList>
    </citation>
    <scope>NUCLEOTIDE SEQUENCE [LARGE SCALE GENOMIC DNA]</scope>
</reference>
<dbReference type="Proteomes" id="UP000580250">
    <property type="component" value="Unassembled WGS sequence"/>
</dbReference>
<protein>
    <recommendedName>
        <fullName evidence="1">D-glucuronyl C5-epimerase C-terminal domain-containing protein</fullName>
    </recommendedName>
</protein>
<evidence type="ECO:0000259" key="1">
    <source>
        <dbReference type="Pfam" id="PF06662"/>
    </source>
</evidence>
<dbReference type="GO" id="GO:0015012">
    <property type="term" value="P:heparan sulfate proteoglycan biosynthetic process"/>
    <property type="evidence" value="ECO:0007669"/>
    <property type="project" value="InterPro"/>
</dbReference>
<comment type="caution">
    <text evidence="2">The sequence shown here is derived from an EMBL/GenBank/DDBJ whole genome shotgun (WGS) entry which is preliminary data.</text>
</comment>
<dbReference type="UniPathway" id="UPA00862"/>
<organism evidence="2 3">
    <name type="scientific">Meloidogyne enterolobii</name>
    <name type="common">Root-knot nematode worm</name>
    <name type="synonym">Meloidogyne mayaguensis</name>
    <dbReference type="NCBI Taxonomy" id="390850"/>
    <lineage>
        <taxon>Eukaryota</taxon>
        <taxon>Metazoa</taxon>
        <taxon>Ecdysozoa</taxon>
        <taxon>Nematoda</taxon>
        <taxon>Chromadorea</taxon>
        <taxon>Rhabditida</taxon>
        <taxon>Tylenchina</taxon>
        <taxon>Tylenchomorpha</taxon>
        <taxon>Tylenchoidea</taxon>
        <taxon>Meloidogynidae</taxon>
        <taxon>Meloidogyninae</taxon>
        <taxon>Meloidogyne</taxon>
    </lineage>
</organism>